<evidence type="ECO:0000256" key="4">
    <source>
        <dbReference type="ARBA" id="ARBA00022777"/>
    </source>
</evidence>
<protein>
    <recommendedName>
        <fullName evidence="2">histidine kinase</fullName>
        <ecNumber evidence="2">2.7.13.3</ecNumber>
    </recommendedName>
</protein>
<dbReference type="GO" id="GO:0016020">
    <property type="term" value="C:membrane"/>
    <property type="evidence" value="ECO:0007669"/>
    <property type="project" value="InterPro"/>
</dbReference>
<dbReference type="Pfam" id="PF02518">
    <property type="entry name" value="HATPase_c"/>
    <property type="match status" value="1"/>
</dbReference>
<reference evidence="8 9" key="1">
    <citation type="submission" date="2016-10" db="EMBL/GenBank/DDBJ databases">
        <authorList>
            <person name="de Groot N.N."/>
        </authorList>
    </citation>
    <scope>NUCLEOTIDE SEQUENCE [LARGE SCALE GENOMIC DNA]</scope>
    <source>
        <strain evidence="8 9">DSM 1736</strain>
    </source>
</reference>
<dbReference type="InterPro" id="IPR008595">
    <property type="entry name" value="DegS"/>
</dbReference>
<gene>
    <name evidence="8" type="ORF">SAMN04488502_102215</name>
</gene>
<keyword evidence="3" id="KW-0808">Transferase</keyword>
<evidence type="ECO:0000256" key="3">
    <source>
        <dbReference type="ARBA" id="ARBA00022679"/>
    </source>
</evidence>
<dbReference type="PIRSF" id="PIRSF003169">
    <property type="entry name" value="STHK_DegS"/>
    <property type="match status" value="1"/>
</dbReference>
<dbReference type="SUPFAM" id="SSF55874">
    <property type="entry name" value="ATPase domain of HSP90 chaperone/DNA topoisomerase II/histidine kinase"/>
    <property type="match status" value="1"/>
</dbReference>
<dbReference type="InterPro" id="IPR050482">
    <property type="entry name" value="Sensor_HK_TwoCompSys"/>
</dbReference>
<dbReference type="STRING" id="146817.SAMN04488502_102215"/>
<dbReference type="RefSeq" id="WP_092070521.1">
    <property type="nucleotide sequence ID" value="NZ_FNHB01000002.1"/>
</dbReference>
<organism evidence="8 9">
    <name type="scientific">Dendrosporobacter quercicolus</name>
    <dbReference type="NCBI Taxonomy" id="146817"/>
    <lineage>
        <taxon>Bacteria</taxon>
        <taxon>Bacillati</taxon>
        <taxon>Bacillota</taxon>
        <taxon>Negativicutes</taxon>
        <taxon>Selenomonadales</taxon>
        <taxon>Sporomusaceae</taxon>
        <taxon>Dendrosporobacter</taxon>
    </lineage>
</organism>
<evidence type="ECO:0000256" key="6">
    <source>
        <dbReference type="SAM" id="Coils"/>
    </source>
</evidence>
<evidence type="ECO:0000256" key="5">
    <source>
        <dbReference type="ARBA" id="ARBA00023012"/>
    </source>
</evidence>
<keyword evidence="6" id="KW-0175">Coiled coil</keyword>
<name>A0A1G9QKZ2_9FIRM</name>
<comment type="catalytic activity">
    <reaction evidence="1">
        <text>ATP + protein L-histidine = ADP + protein N-phospho-L-histidine.</text>
        <dbReference type="EC" id="2.7.13.3"/>
    </reaction>
</comment>
<dbReference type="Gene3D" id="3.30.565.10">
    <property type="entry name" value="Histidine kinase-like ATPase, C-terminal domain"/>
    <property type="match status" value="1"/>
</dbReference>
<keyword evidence="4 8" id="KW-0418">Kinase</keyword>
<dbReference type="InterPro" id="IPR003594">
    <property type="entry name" value="HATPase_dom"/>
</dbReference>
<proteinExistence type="predicted"/>
<sequence length="381" mass="43669">MNNLDFKQLDKIVKNTLLAVEQSKTQIFEIYEAARAEMERVNKDVERIKQEAIDIIFHVDDLEKKERRARLRLMEVSRNFNVYSEDDIKHCYDEAKNLQVSLAVAREQEQSYRRQRDELEVRLKQLKDTVEKAEGLVSQVGVVLGYLGNEMNGVVNKIESLQQSQLFGAKIIKAQEEERRRVAREIHDGPAQLMANVVFRAEVCERLIDIDINRAKQELKDLRGQVRDCLKETRKIIFDLRPMTLDDLGLVPTVKRFLDTFKGRCGAIAEIRILGDEQRLDSYVEVGLFRIIQEALNNVEKHANATLVKVVLEFRDDFVQAVIEDNGKGFDTSENVDSASFGLLGMRERINLLQGQVDIISEIGKGSKVCIKVPINKPVLS</sequence>
<dbReference type="CDD" id="cd16917">
    <property type="entry name" value="HATPase_UhpB-NarQ-NarX-like"/>
    <property type="match status" value="1"/>
</dbReference>
<keyword evidence="5" id="KW-0902">Two-component regulatory system</keyword>
<feature type="domain" description="Histidine kinase/HSP90-like ATPase" evidence="7">
    <location>
        <begin position="283"/>
        <end position="377"/>
    </location>
</feature>
<dbReference type="PANTHER" id="PTHR24421:SF55">
    <property type="entry name" value="SENSOR HISTIDINE KINASE YDFH"/>
    <property type="match status" value="1"/>
</dbReference>
<accession>A0A1G9QKZ2</accession>
<dbReference type="PANTHER" id="PTHR24421">
    <property type="entry name" value="NITRATE/NITRITE SENSOR PROTEIN NARX-RELATED"/>
    <property type="match status" value="1"/>
</dbReference>
<dbReference type="GO" id="GO:0000155">
    <property type="term" value="F:phosphorelay sensor kinase activity"/>
    <property type="evidence" value="ECO:0007669"/>
    <property type="project" value="InterPro"/>
</dbReference>
<dbReference type="InterPro" id="IPR016381">
    <property type="entry name" value="Sig_transdc_His_kinase_DegS"/>
</dbReference>
<dbReference type="Pfam" id="PF07730">
    <property type="entry name" value="HisKA_3"/>
    <property type="match status" value="1"/>
</dbReference>
<dbReference type="Gene3D" id="1.20.5.1930">
    <property type="match status" value="1"/>
</dbReference>
<dbReference type="EC" id="2.7.13.3" evidence="2"/>
<dbReference type="InterPro" id="IPR036890">
    <property type="entry name" value="HATPase_C_sf"/>
</dbReference>
<dbReference type="SMART" id="SM00387">
    <property type="entry name" value="HATPase_c"/>
    <property type="match status" value="1"/>
</dbReference>
<dbReference type="EMBL" id="FNHB01000002">
    <property type="protein sequence ID" value="SDM11669.1"/>
    <property type="molecule type" value="Genomic_DNA"/>
</dbReference>
<dbReference type="InterPro" id="IPR011712">
    <property type="entry name" value="Sig_transdc_His_kin_sub3_dim/P"/>
</dbReference>
<dbReference type="OrthoDB" id="9781904at2"/>
<dbReference type="AlphaFoldDB" id="A0A1G9QKZ2"/>
<dbReference type="Proteomes" id="UP000214880">
    <property type="component" value="Unassembled WGS sequence"/>
</dbReference>
<feature type="coiled-coil region" evidence="6">
    <location>
        <begin position="31"/>
        <end position="136"/>
    </location>
</feature>
<evidence type="ECO:0000259" key="7">
    <source>
        <dbReference type="SMART" id="SM00387"/>
    </source>
</evidence>
<dbReference type="Pfam" id="PF05384">
    <property type="entry name" value="DegS"/>
    <property type="match status" value="1"/>
</dbReference>
<evidence type="ECO:0000256" key="1">
    <source>
        <dbReference type="ARBA" id="ARBA00000085"/>
    </source>
</evidence>
<dbReference type="GO" id="GO:0046983">
    <property type="term" value="F:protein dimerization activity"/>
    <property type="evidence" value="ECO:0007669"/>
    <property type="project" value="InterPro"/>
</dbReference>
<evidence type="ECO:0000313" key="8">
    <source>
        <dbReference type="EMBL" id="SDM11669.1"/>
    </source>
</evidence>
<evidence type="ECO:0000256" key="2">
    <source>
        <dbReference type="ARBA" id="ARBA00012438"/>
    </source>
</evidence>
<keyword evidence="9" id="KW-1185">Reference proteome</keyword>
<evidence type="ECO:0000313" key="9">
    <source>
        <dbReference type="Proteomes" id="UP000214880"/>
    </source>
</evidence>